<keyword evidence="6" id="KW-0333">Golgi apparatus</keyword>
<dbReference type="PANTHER" id="PTHR28652:SF2">
    <property type="entry name" value="TRANSMEMBRANE PROTEIN 59-LIKE PROTEIN"/>
    <property type="match status" value="1"/>
</dbReference>
<keyword evidence="4 9" id="KW-0732">Signal</keyword>
<name>A0AAW1CW52_9HEMI</name>
<dbReference type="AlphaFoldDB" id="A0AAW1CW52"/>
<comment type="caution">
    <text evidence="10">The sequence shown here is derived from an EMBL/GenBank/DDBJ whole genome shotgun (WGS) entry which is preliminary data.</text>
</comment>
<evidence type="ECO:0000256" key="1">
    <source>
        <dbReference type="ARBA" id="ARBA00004614"/>
    </source>
</evidence>
<feature type="signal peptide" evidence="9">
    <location>
        <begin position="1"/>
        <end position="20"/>
    </location>
</feature>
<evidence type="ECO:0000313" key="10">
    <source>
        <dbReference type="EMBL" id="KAK9501078.1"/>
    </source>
</evidence>
<evidence type="ECO:0000256" key="4">
    <source>
        <dbReference type="ARBA" id="ARBA00022729"/>
    </source>
</evidence>
<keyword evidence="5" id="KW-1133">Transmembrane helix</keyword>
<sequence>MAESTLLSLLLVFIINSAISDGSIETNVISTQNNEDFCTSECMRKVSVDMNNIATSESCSRGCRFFTLSQLIEKKKFEGKITEACQAMCEESYGDKGSESTSCRTGCESSSVQRIQVPVVAELSWSWFIDSGSPMQILQGDIGEPDDVLTDPSLRSQITRMETLRIPEIRLRTMPVLQDKSIQVEGAPALCTGATVRGVQSCLVWSLLLLLTLVGLWSCVGEVRDHSSTSSLSSGPPPLLHPVK</sequence>
<keyword evidence="7" id="KW-0472">Membrane</keyword>
<evidence type="ECO:0008006" key="12">
    <source>
        <dbReference type="Google" id="ProtNLM"/>
    </source>
</evidence>
<evidence type="ECO:0000256" key="9">
    <source>
        <dbReference type="SAM" id="SignalP"/>
    </source>
</evidence>
<evidence type="ECO:0000313" key="11">
    <source>
        <dbReference type="Proteomes" id="UP001461498"/>
    </source>
</evidence>
<evidence type="ECO:0000256" key="3">
    <source>
        <dbReference type="ARBA" id="ARBA00022692"/>
    </source>
</evidence>
<dbReference type="PANTHER" id="PTHR28652">
    <property type="entry name" value="TRANSMEMBRANE PROTEIN 59-LIKE PROTEIN"/>
    <property type="match status" value="1"/>
</dbReference>
<proteinExistence type="inferred from homology"/>
<organism evidence="10 11">
    <name type="scientific">Rhynocoris fuscipes</name>
    <dbReference type="NCBI Taxonomy" id="488301"/>
    <lineage>
        <taxon>Eukaryota</taxon>
        <taxon>Metazoa</taxon>
        <taxon>Ecdysozoa</taxon>
        <taxon>Arthropoda</taxon>
        <taxon>Hexapoda</taxon>
        <taxon>Insecta</taxon>
        <taxon>Pterygota</taxon>
        <taxon>Neoptera</taxon>
        <taxon>Paraneoptera</taxon>
        <taxon>Hemiptera</taxon>
        <taxon>Heteroptera</taxon>
        <taxon>Panheteroptera</taxon>
        <taxon>Cimicomorpha</taxon>
        <taxon>Reduviidae</taxon>
        <taxon>Harpactorinae</taxon>
        <taxon>Harpactorini</taxon>
        <taxon>Rhynocoris</taxon>
    </lineage>
</organism>
<comment type="similarity">
    <text evidence="2">Belongs to the TMEM59 family.</text>
</comment>
<dbReference type="InterPro" id="IPR022065">
    <property type="entry name" value="Uncharacterised_TMEM59"/>
</dbReference>
<accession>A0AAW1CW52</accession>
<feature type="chain" id="PRO_5043788562" description="Transmembrane protein 59" evidence="9">
    <location>
        <begin position="21"/>
        <end position="244"/>
    </location>
</feature>
<evidence type="ECO:0000256" key="7">
    <source>
        <dbReference type="ARBA" id="ARBA00023136"/>
    </source>
</evidence>
<evidence type="ECO:0000256" key="2">
    <source>
        <dbReference type="ARBA" id="ARBA00009643"/>
    </source>
</evidence>
<dbReference type="Pfam" id="PF12280">
    <property type="entry name" value="BSMAP"/>
    <property type="match status" value="1"/>
</dbReference>
<evidence type="ECO:0000256" key="8">
    <source>
        <dbReference type="ARBA" id="ARBA00023180"/>
    </source>
</evidence>
<gene>
    <name evidence="10" type="ORF">O3M35_002192</name>
</gene>
<keyword evidence="8" id="KW-0325">Glycoprotein</keyword>
<evidence type="ECO:0000256" key="5">
    <source>
        <dbReference type="ARBA" id="ARBA00022989"/>
    </source>
</evidence>
<protein>
    <recommendedName>
        <fullName evidence="12">Transmembrane protein 59</fullName>
    </recommendedName>
</protein>
<comment type="subcellular location">
    <subcellularLocation>
        <location evidence="1">Golgi apparatus membrane</location>
        <topology evidence="1">Single-pass type I membrane protein</topology>
    </subcellularLocation>
</comment>
<keyword evidence="3" id="KW-0812">Transmembrane</keyword>
<dbReference type="GO" id="GO:0000139">
    <property type="term" value="C:Golgi membrane"/>
    <property type="evidence" value="ECO:0007669"/>
    <property type="project" value="UniProtKB-SubCell"/>
</dbReference>
<dbReference type="Proteomes" id="UP001461498">
    <property type="component" value="Unassembled WGS sequence"/>
</dbReference>
<dbReference type="EMBL" id="JAPXFL010000010">
    <property type="protein sequence ID" value="KAK9501078.1"/>
    <property type="molecule type" value="Genomic_DNA"/>
</dbReference>
<reference evidence="10 11" key="1">
    <citation type="submission" date="2022-12" db="EMBL/GenBank/DDBJ databases">
        <title>Chromosome-level genome assembly of true bugs.</title>
        <authorList>
            <person name="Ma L."/>
            <person name="Li H."/>
        </authorList>
    </citation>
    <scope>NUCLEOTIDE SEQUENCE [LARGE SCALE GENOMIC DNA]</scope>
    <source>
        <strain evidence="10">Lab_2022b</strain>
    </source>
</reference>
<keyword evidence="11" id="KW-1185">Reference proteome</keyword>
<evidence type="ECO:0000256" key="6">
    <source>
        <dbReference type="ARBA" id="ARBA00023034"/>
    </source>
</evidence>